<dbReference type="Gene3D" id="1.10.60.40">
    <property type="match status" value="1"/>
</dbReference>
<gene>
    <name evidence="5" type="ORF">HU137_10205</name>
</gene>
<dbReference type="AlphaFoldDB" id="A0A838ZT31"/>
<accession>A0A838ZT31</accession>
<dbReference type="RefSeq" id="WP_182043748.1">
    <property type="nucleotide sequence ID" value="NZ_JACDZE010000003.1"/>
</dbReference>
<evidence type="ECO:0000313" key="6">
    <source>
        <dbReference type="Proteomes" id="UP000552241"/>
    </source>
</evidence>
<keyword evidence="6" id="KW-1185">Reference proteome</keyword>
<dbReference type="PANTHER" id="PTHR11596:SF5">
    <property type="entry name" value="ALKALINE PHOSPHATASE"/>
    <property type="match status" value="1"/>
</dbReference>
<dbReference type="PRINTS" id="PR00113">
    <property type="entry name" value="ALKPHPHTASE"/>
</dbReference>
<name>A0A838ZT31_9FLAO</name>
<sequence>MDRRKFFKYGSLAAAGTAILSPIDVFGKEIDYVNKGGTAKNIIMLISDGMSTGTLNMADLYLNRIHGKSSTWMSLYKENKVSRALMDTASASSIVTDSAAASSAFGGGIRVKNGSLNISPNGKENLPIWQKFKQKGKKAGCVTTVPITHATPAGFCVYNDSRNAQSEIAEEYLKQGFDVLMGGGDQYFNSQKRKDRKNIYEEYEKKGYKVVKSRGQLMNSPNDKPLLGVFDHDGLPFTIDRNSSKELENKIPTLAEMTQKAIDCMKTHPKGFVLQVEGGKVDWAAHANDIAGLIHDQIAFDEALKVAMDFAEKDGNTLVIVTTDHGNANPGVIYGKNANENFESLQQYSHTNEYLLNQIHPDSSEKQIKELVEQENGFSLNSEEIKLIKSYYSGLVKEDGLYNYKNLPFKTFSEIQKNHNSIGWISMDHSADYVELAMFGPGSENLKPFIKNTDIHYFMLEAAGIENKF</sequence>
<feature type="binding site" evidence="3">
    <location>
        <position position="324"/>
    </location>
    <ligand>
        <name>Zn(2+)</name>
        <dbReference type="ChEBI" id="CHEBI:29105"/>
        <label>2</label>
    </ligand>
</feature>
<dbReference type="GO" id="GO:0046872">
    <property type="term" value="F:metal ion binding"/>
    <property type="evidence" value="ECO:0007669"/>
    <property type="project" value="UniProtKB-KW"/>
</dbReference>
<feature type="binding site" evidence="3">
    <location>
        <position position="282"/>
    </location>
    <ligand>
        <name>Zn(2+)</name>
        <dbReference type="ChEBI" id="CHEBI:29105"/>
        <label>2</label>
    </ligand>
</feature>
<comment type="cofactor">
    <cofactor evidence="3">
        <name>Mg(2+)</name>
        <dbReference type="ChEBI" id="CHEBI:18420"/>
    </cofactor>
    <text evidence="3">Binds 1 Mg(2+) ion.</text>
</comment>
<dbReference type="PANTHER" id="PTHR11596">
    <property type="entry name" value="ALKALINE PHOSPHATASE"/>
    <property type="match status" value="1"/>
</dbReference>
<feature type="binding site" evidence="3">
    <location>
        <position position="429"/>
    </location>
    <ligand>
        <name>Zn(2+)</name>
        <dbReference type="ChEBI" id="CHEBI:29105"/>
        <label>2</label>
    </ligand>
</feature>
<dbReference type="CDD" id="cd16012">
    <property type="entry name" value="ALP"/>
    <property type="match status" value="1"/>
</dbReference>
<evidence type="ECO:0000313" key="5">
    <source>
        <dbReference type="EMBL" id="MBA5630144.1"/>
    </source>
</evidence>
<dbReference type="EMBL" id="JACDZE010000003">
    <property type="protein sequence ID" value="MBA5630144.1"/>
    <property type="molecule type" value="Genomic_DNA"/>
</dbReference>
<dbReference type="Pfam" id="PF00245">
    <property type="entry name" value="Alk_phosphatase"/>
    <property type="match status" value="1"/>
</dbReference>
<evidence type="ECO:0000256" key="4">
    <source>
        <dbReference type="RuleBase" id="RU003946"/>
    </source>
</evidence>
<feature type="active site" description="Phosphoserine intermediate" evidence="2">
    <location>
        <position position="98"/>
    </location>
</feature>
<proteinExistence type="inferred from homology"/>
<keyword evidence="3" id="KW-0479">Metal-binding</keyword>
<reference evidence="5 6" key="1">
    <citation type="submission" date="2020-07" db="EMBL/GenBank/DDBJ databases">
        <title>Moheibacter lacus sp. nov., a member of the family Flavobacteriaceae isolated from freshwater lake sediment.</title>
        <authorList>
            <person name="Liu Y."/>
        </authorList>
    </citation>
    <scope>NUCLEOTIDE SEQUENCE [LARGE SCALE GENOMIC DNA]</scope>
    <source>
        <strain evidence="5 6">BDHS18</strain>
    </source>
</reference>
<dbReference type="InterPro" id="IPR001952">
    <property type="entry name" value="Alkaline_phosphatase"/>
</dbReference>
<evidence type="ECO:0000256" key="3">
    <source>
        <dbReference type="PIRSR" id="PIRSR601952-2"/>
    </source>
</evidence>
<organism evidence="5 6">
    <name type="scientific">Moheibacter lacus</name>
    <dbReference type="NCBI Taxonomy" id="2745851"/>
    <lineage>
        <taxon>Bacteria</taxon>
        <taxon>Pseudomonadati</taxon>
        <taxon>Bacteroidota</taxon>
        <taxon>Flavobacteriia</taxon>
        <taxon>Flavobacteriales</taxon>
        <taxon>Weeksellaceae</taxon>
        <taxon>Moheibacter</taxon>
    </lineage>
</organism>
<dbReference type="Gene3D" id="3.40.720.10">
    <property type="entry name" value="Alkaline Phosphatase, subunit A"/>
    <property type="match status" value="1"/>
</dbReference>
<feature type="binding site" evidence="3">
    <location>
        <position position="286"/>
    </location>
    <ligand>
        <name>Zn(2+)</name>
        <dbReference type="ChEBI" id="CHEBI:29105"/>
        <label>2</label>
    </ligand>
</feature>
<dbReference type="GO" id="GO:0004035">
    <property type="term" value="F:alkaline phosphatase activity"/>
    <property type="evidence" value="ECO:0007669"/>
    <property type="project" value="TreeGrafter"/>
</dbReference>
<keyword evidence="3" id="KW-0460">Magnesium</keyword>
<dbReference type="SMART" id="SM00098">
    <property type="entry name" value="alkPPc"/>
    <property type="match status" value="1"/>
</dbReference>
<evidence type="ECO:0000256" key="2">
    <source>
        <dbReference type="PIRSR" id="PIRSR601952-1"/>
    </source>
</evidence>
<feature type="binding site" evidence="3">
    <location>
        <position position="48"/>
    </location>
    <ligand>
        <name>Zn(2+)</name>
        <dbReference type="ChEBI" id="CHEBI:29105"/>
        <label>2</label>
    </ligand>
</feature>
<comment type="similarity">
    <text evidence="4">Belongs to the alkaline phosphatase family.</text>
</comment>
<comment type="caution">
    <text evidence="5">The sequence shown here is derived from an EMBL/GenBank/DDBJ whole genome shotgun (WGS) entry which is preliminary data.</text>
</comment>
<dbReference type="SUPFAM" id="SSF53649">
    <property type="entry name" value="Alkaline phosphatase-like"/>
    <property type="match status" value="1"/>
</dbReference>
<evidence type="ECO:0000256" key="1">
    <source>
        <dbReference type="ARBA" id="ARBA00022553"/>
    </source>
</evidence>
<feature type="binding site" evidence="3">
    <location>
        <position position="149"/>
    </location>
    <ligand>
        <name>Mg(2+)</name>
        <dbReference type="ChEBI" id="CHEBI:18420"/>
    </ligand>
</feature>
<keyword evidence="1" id="KW-0597">Phosphoprotein</keyword>
<feature type="binding site" evidence="3">
    <location>
        <position position="277"/>
    </location>
    <ligand>
        <name>Mg(2+)</name>
        <dbReference type="ChEBI" id="CHEBI:18420"/>
    </ligand>
</feature>
<keyword evidence="3" id="KW-0862">Zinc</keyword>
<feature type="binding site" evidence="3">
    <location>
        <position position="151"/>
    </location>
    <ligand>
        <name>Mg(2+)</name>
        <dbReference type="ChEBI" id="CHEBI:18420"/>
    </ligand>
</feature>
<dbReference type="InterPro" id="IPR017850">
    <property type="entry name" value="Alkaline_phosphatase_core_sf"/>
</dbReference>
<protein>
    <submittedName>
        <fullName evidence="5">Alkaline phosphatase</fullName>
    </submittedName>
</protein>
<feature type="binding site" evidence="3">
    <location>
        <position position="48"/>
    </location>
    <ligand>
        <name>Mg(2+)</name>
        <dbReference type="ChEBI" id="CHEBI:18420"/>
    </ligand>
</feature>
<comment type="cofactor">
    <cofactor evidence="3">
        <name>Zn(2+)</name>
        <dbReference type="ChEBI" id="CHEBI:29105"/>
    </cofactor>
    <text evidence="3">Binds 2 Zn(2+) ions.</text>
</comment>
<dbReference type="Proteomes" id="UP000552241">
    <property type="component" value="Unassembled WGS sequence"/>
</dbReference>
<feature type="binding site" evidence="3">
    <location>
        <position position="325"/>
    </location>
    <ligand>
        <name>Zn(2+)</name>
        <dbReference type="ChEBI" id="CHEBI:29105"/>
        <label>2</label>
    </ligand>
</feature>